<dbReference type="PRINTS" id="PR00404">
    <property type="entry name" value="MADSDOMAIN"/>
</dbReference>
<dbReference type="Proteomes" id="UP000826271">
    <property type="component" value="Unassembled WGS sequence"/>
</dbReference>
<dbReference type="SUPFAM" id="SSF88697">
    <property type="entry name" value="PUA domain-like"/>
    <property type="match status" value="1"/>
</dbReference>
<dbReference type="Pfam" id="PF00319">
    <property type="entry name" value="SRF-TF"/>
    <property type="match status" value="1"/>
</dbReference>
<dbReference type="Gene3D" id="3.40.1810.10">
    <property type="entry name" value="Transcription factor, MADS-box"/>
    <property type="match status" value="1"/>
</dbReference>
<dbReference type="SUPFAM" id="SSF55455">
    <property type="entry name" value="SRF-like"/>
    <property type="match status" value="1"/>
</dbReference>
<evidence type="ECO:0000259" key="7">
    <source>
        <dbReference type="PROSITE" id="PS50066"/>
    </source>
</evidence>
<evidence type="ECO:0000256" key="1">
    <source>
        <dbReference type="ARBA" id="ARBA00004123"/>
    </source>
</evidence>
<dbReference type="Gene3D" id="2.30.130.40">
    <property type="entry name" value="LON domain-like"/>
    <property type="match status" value="1"/>
</dbReference>
<keyword evidence="5" id="KW-0539">Nucleus</keyword>
<evidence type="ECO:0000256" key="3">
    <source>
        <dbReference type="ARBA" id="ARBA00023125"/>
    </source>
</evidence>
<keyword evidence="2" id="KW-0805">Transcription regulation</keyword>
<keyword evidence="4" id="KW-0804">Transcription</keyword>
<protein>
    <recommendedName>
        <fullName evidence="7">MADS-box domain-containing protein</fullName>
    </recommendedName>
</protein>
<dbReference type="GO" id="GO:0003677">
    <property type="term" value="F:DNA binding"/>
    <property type="evidence" value="ECO:0007669"/>
    <property type="project" value="UniProtKB-KW"/>
</dbReference>
<proteinExistence type="predicted"/>
<dbReference type="GO" id="GO:0046983">
    <property type="term" value="F:protein dimerization activity"/>
    <property type="evidence" value="ECO:0007669"/>
    <property type="project" value="InterPro"/>
</dbReference>
<evidence type="ECO:0000313" key="9">
    <source>
        <dbReference type="Proteomes" id="UP000826271"/>
    </source>
</evidence>
<feature type="domain" description="MADS-box" evidence="7">
    <location>
        <begin position="155"/>
        <end position="206"/>
    </location>
</feature>
<keyword evidence="9" id="KW-1185">Reference proteome</keyword>
<evidence type="ECO:0000256" key="2">
    <source>
        <dbReference type="ARBA" id="ARBA00023015"/>
    </source>
</evidence>
<keyword evidence="3" id="KW-0238">DNA-binding</keyword>
<accession>A0AAV6X6E0</accession>
<evidence type="ECO:0000256" key="6">
    <source>
        <dbReference type="SAM" id="Coils"/>
    </source>
</evidence>
<dbReference type="PANTHER" id="PTHR46732:SF5">
    <property type="entry name" value="ATP-DEPENDENT PROTEASE LA (LON) DOMAIN PROTEIN"/>
    <property type="match status" value="1"/>
</dbReference>
<gene>
    <name evidence="8" type="ORF">BUALT_Bualt08G0143000</name>
</gene>
<name>A0AAV6X6E0_9LAMI</name>
<dbReference type="InterPro" id="IPR002100">
    <property type="entry name" value="TF_MADSbox"/>
</dbReference>
<dbReference type="EMBL" id="WHWC01000008">
    <property type="protein sequence ID" value="KAG8378494.1"/>
    <property type="molecule type" value="Genomic_DNA"/>
</dbReference>
<dbReference type="AlphaFoldDB" id="A0AAV6X6E0"/>
<evidence type="ECO:0000256" key="4">
    <source>
        <dbReference type="ARBA" id="ARBA00023163"/>
    </source>
</evidence>
<reference evidence="8" key="1">
    <citation type="submission" date="2019-10" db="EMBL/GenBank/DDBJ databases">
        <authorList>
            <person name="Zhang R."/>
            <person name="Pan Y."/>
            <person name="Wang J."/>
            <person name="Ma R."/>
            <person name="Yu S."/>
        </authorList>
    </citation>
    <scope>NUCLEOTIDE SEQUENCE</scope>
    <source>
        <strain evidence="8">LA-IB0</strain>
        <tissue evidence="8">Leaf</tissue>
    </source>
</reference>
<dbReference type="InterPro" id="IPR015947">
    <property type="entry name" value="PUA-like_sf"/>
</dbReference>
<dbReference type="SMART" id="SM00464">
    <property type="entry name" value="LON"/>
    <property type="match status" value="1"/>
</dbReference>
<dbReference type="InterPro" id="IPR003111">
    <property type="entry name" value="Lon_prtase_N"/>
</dbReference>
<dbReference type="GO" id="GO:0005634">
    <property type="term" value="C:nucleus"/>
    <property type="evidence" value="ECO:0007669"/>
    <property type="project" value="UniProtKB-SubCell"/>
</dbReference>
<comment type="subcellular location">
    <subcellularLocation>
        <location evidence="1">Nucleus</location>
    </subcellularLocation>
</comment>
<feature type="coiled-coil region" evidence="6">
    <location>
        <begin position="241"/>
        <end position="268"/>
    </location>
</feature>
<comment type="caution">
    <text evidence="8">The sequence shown here is derived from an EMBL/GenBank/DDBJ whole genome shotgun (WGS) entry which is preliminary data.</text>
</comment>
<dbReference type="InterPro" id="IPR036879">
    <property type="entry name" value="TF_MADSbox_sf"/>
</dbReference>
<organism evidence="8 9">
    <name type="scientific">Buddleja alternifolia</name>
    <dbReference type="NCBI Taxonomy" id="168488"/>
    <lineage>
        <taxon>Eukaryota</taxon>
        <taxon>Viridiplantae</taxon>
        <taxon>Streptophyta</taxon>
        <taxon>Embryophyta</taxon>
        <taxon>Tracheophyta</taxon>
        <taxon>Spermatophyta</taxon>
        <taxon>Magnoliopsida</taxon>
        <taxon>eudicotyledons</taxon>
        <taxon>Gunneridae</taxon>
        <taxon>Pentapetalae</taxon>
        <taxon>asterids</taxon>
        <taxon>lamiids</taxon>
        <taxon>Lamiales</taxon>
        <taxon>Scrophulariaceae</taxon>
        <taxon>Buddlejeae</taxon>
        <taxon>Buddleja</taxon>
    </lineage>
</organism>
<dbReference type="PANTHER" id="PTHR46732">
    <property type="entry name" value="ATP-DEPENDENT PROTEASE LA (LON) DOMAIN PROTEIN"/>
    <property type="match status" value="1"/>
</dbReference>
<sequence>MISIIPKPPPLMSPLNVITSVYINNNNNNSFSSFSPFAISLAPLKLPQQRRRFRIQASSLVLPLLPFPADQVLVPSEAKTLHLYEARYIALLEESLFKKNKLFVHFVLDPIGFSGISAEASFAARYGCLVIIEKVERLDIGALVLIRGVGRVKILEFKQIRYELIADERIRRETFKKRKKGLFKKLNELRTLCDVDACAIVINGDGTQSEVWPAPHAASRVIHKFRSLPSSSQSNNMVDQAGFLRQNLSRLSKNLNKETRKVQLLQREAVLAECLNKDEMYVTKPDDLRETLRLLERKIGMVDRKIAENEPSSSNMAADEPAYSERKNSTNMDFTLARNCISPRLNLQYNIIRMHTEPYLTGEVTPLQDNVSHRMSEISSKVLELKEALHNLNSLEIKLKTPREASLQTQTANSLIWAEKQLTLDYITDFIPPNVERVSFVALQSVSGATQTELLKLQREKLTAMDVTDTVERLEKSMELVRNNISMSAAKLALQSLEMT</sequence>
<dbReference type="InterPro" id="IPR046336">
    <property type="entry name" value="Lon_prtase_N_sf"/>
</dbReference>
<evidence type="ECO:0000256" key="5">
    <source>
        <dbReference type="ARBA" id="ARBA00023242"/>
    </source>
</evidence>
<dbReference type="SMART" id="SM00432">
    <property type="entry name" value="MADS"/>
    <property type="match status" value="1"/>
</dbReference>
<keyword evidence="6" id="KW-0175">Coiled coil</keyword>
<evidence type="ECO:0000313" key="8">
    <source>
        <dbReference type="EMBL" id="KAG8378494.1"/>
    </source>
</evidence>
<dbReference type="PROSITE" id="PS50066">
    <property type="entry name" value="MADS_BOX_2"/>
    <property type="match status" value="1"/>
</dbReference>